<dbReference type="Proteomes" id="UP000824136">
    <property type="component" value="Unassembled WGS sequence"/>
</dbReference>
<dbReference type="AlphaFoldDB" id="A0A9D1GTW6"/>
<feature type="transmembrane region" description="Helical" evidence="1">
    <location>
        <begin position="20"/>
        <end position="43"/>
    </location>
</feature>
<reference evidence="2" key="1">
    <citation type="submission" date="2020-10" db="EMBL/GenBank/DDBJ databases">
        <authorList>
            <person name="Gilroy R."/>
        </authorList>
    </citation>
    <scope>NUCLEOTIDE SEQUENCE</scope>
    <source>
        <strain evidence="2">CHK33-4379</strain>
    </source>
</reference>
<evidence type="ECO:0000256" key="1">
    <source>
        <dbReference type="SAM" id="Phobius"/>
    </source>
</evidence>
<feature type="transmembrane region" description="Helical" evidence="1">
    <location>
        <begin position="116"/>
        <end position="136"/>
    </location>
</feature>
<comment type="caution">
    <text evidence="2">The sequence shown here is derived from an EMBL/GenBank/DDBJ whole genome shotgun (WGS) entry which is preliminary data.</text>
</comment>
<proteinExistence type="predicted"/>
<keyword evidence="1" id="KW-0472">Membrane</keyword>
<accession>A0A9D1GTW6</accession>
<name>A0A9D1GTW6_9FIRM</name>
<dbReference type="EMBL" id="DVLL01000017">
    <property type="protein sequence ID" value="HIT58969.1"/>
    <property type="molecule type" value="Genomic_DNA"/>
</dbReference>
<keyword evidence="1" id="KW-1133">Transmembrane helix</keyword>
<evidence type="ECO:0000313" key="2">
    <source>
        <dbReference type="EMBL" id="HIT58969.1"/>
    </source>
</evidence>
<reference evidence="2" key="2">
    <citation type="journal article" date="2021" name="PeerJ">
        <title>Extensive microbial diversity within the chicken gut microbiome revealed by metagenomics and culture.</title>
        <authorList>
            <person name="Gilroy R."/>
            <person name="Ravi A."/>
            <person name="Getino M."/>
            <person name="Pursley I."/>
            <person name="Horton D.L."/>
            <person name="Alikhan N.F."/>
            <person name="Baker D."/>
            <person name="Gharbi K."/>
            <person name="Hall N."/>
            <person name="Watson M."/>
            <person name="Adriaenssens E.M."/>
            <person name="Foster-Nyarko E."/>
            <person name="Jarju S."/>
            <person name="Secka A."/>
            <person name="Antonio M."/>
            <person name="Oren A."/>
            <person name="Chaudhuri R.R."/>
            <person name="La Ragione R."/>
            <person name="Hildebrand F."/>
            <person name="Pallen M.J."/>
        </authorList>
    </citation>
    <scope>NUCLEOTIDE SEQUENCE</scope>
    <source>
        <strain evidence="2">CHK33-4379</strain>
    </source>
</reference>
<gene>
    <name evidence="2" type="ORF">IAC39_04585</name>
</gene>
<protein>
    <submittedName>
        <fullName evidence="2">Uncharacterized protein</fullName>
    </submittedName>
</protein>
<feature type="transmembrane region" description="Helical" evidence="1">
    <location>
        <begin position="55"/>
        <end position="71"/>
    </location>
</feature>
<evidence type="ECO:0000313" key="3">
    <source>
        <dbReference type="Proteomes" id="UP000824136"/>
    </source>
</evidence>
<organism evidence="2 3">
    <name type="scientific">Candidatus Faeciplasma pullistercoris</name>
    <dbReference type="NCBI Taxonomy" id="2840800"/>
    <lineage>
        <taxon>Bacteria</taxon>
        <taxon>Bacillati</taxon>
        <taxon>Bacillota</taxon>
        <taxon>Clostridia</taxon>
        <taxon>Eubacteriales</taxon>
        <taxon>Oscillospiraceae</taxon>
        <taxon>Oscillospiraceae incertae sedis</taxon>
        <taxon>Candidatus Faeciplasma</taxon>
    </lineage>
</organism>
<sequence>MKKLLDSRYRDNPFTIVLKVVQTLVFAWSCFFWGGVTILNFYINDTENSHLADGFLIGTLLIAVSVILCYIRAYLVQLPFCAAGIAVYLVNAGEMIDVAEATQVVFTPSFELRYMPSVAIIIISCALCMLQIWSLIAKREAKKNEFNNSPTKSIFDE</sequence>
<keyword evidence="1" id="KW-0812">Transmembrane</keyword>